<dbReference type="EMBL" id="LT598457">
    <property type="protein sequence ID" value="SCU95419.1"/>
    <property type="molecule type" value="Genomic_DNA"/>
</dbReference>
<dbReference type="AlphaFoldDB" id="A0A1G4JWG2"/>
<dbReference type="OrthoDB" id="4068191at2759"/>
<feature type="region of interest" description="Disordered" evidence="2">
    <location>
        <begin position="373"/>
        <end position="573"/>
    </location>
</feature>
<reference evidence="4" key="1">
    <citation type="submission" date="2016-03" db="EMBL/GenBank/DDBJ databases">
        <authorList>
            <person name="Devillers H."/>
        </authorList>
    </citation>
    <scope>NUCLEOTIDE SEQUENCE [LARGE SCALE GENOMIC DNA]</scope>
</reference>
<feature type="compositionally biased region" description="Acidic residues" evidence="2">
    <location>
        <begin position="391"/>
        <end position="402"/>
    </location>
</feature>
<gene>
    <name evidence="3" type="ORF">LADA_0G15522G</name>
</gene>
<evidence type="ECO:0000313" key="3">
    <source>
        <dbReference type="EMBL" id="SCU95419.1"/>
    </source>
</evidence>
<accession>A0A1G4JWG2</accession>
<protein>
    <submittedName>
        <fullName evidence="3">LADA_0G15522g1_1</fullName>
    </submittedName>
</protein>
<feature type="compositionally biased region" description="Basic and acidic residues" evidence="2">
    <location>
        <begin position="436"/>
        <end position="445"/>
    </location>
</feature>
<feature type="compositionally biased region" description="Basic and acidic residues" evidence="2">
    <location>
        <begin position="485"/>
        <end position="501"/>
    </location>
</feature>
<evidence type="ECO:0000256" key="2">
    <source>
        <dbReference type="SAM" id="MobiDB-lite"/>
    </source>
</evidence>
<keyword evidence="1" id="KW-0175">Coiled coil</keyword>
<dbReference type="Proteomes" id="UP000190274">
    <property type="component" value="Chromosome G"/>
</dbReference>
<feature type="compositionally biased region" description="Basic and acidic residues" evidence="2">
    <location>
        <begin position="373"/>
        <end position="383"/>
    </location>
</feature>
<keyword evidence="4" id="KW-1185">Reference proteome</keyword>
<evidence type="ECO:0000313" key="4">
    <source>
        <dbReference type="Proteomes" id="UP000190274"/>
    </source>
</evidence>
<sequence>MASVAEDLFREKPVAEVRDYNLHLAQDIARANDNFERELSHRYTDILAITDSVEELLRRSREVDASLMDLCFNDSSYKLEPVADPNRETRDAIDLSRGHSSPASDHLQDAKYALAVAQWTLAVKSFLGDPAAPKNFDPLLSSFESIRGFPHASRYDSTISANCQLLQAAVLEHKMSFSALQWVKLYHLFHAHAGSQVFVFDGIDTVSQLVCDFLLRNEDVLRNSQMDPEVQVFLKAPVFKSKSIESLLKNVEFQFERYYAACERTSTQPTSLNLYSFCAGDSVASFVQDVDWFCHGIKDEQDRKLDNLLVSVSQLIQRLQHYGAETTTVDDIKNRLIQNLEQRLQQVTRERAQGMVSTETTSDVAVGFVQREVTEKRMPHGEVQENNIVQEEPESEEPESEEPEKPEVPENNIVQEEPESEEPKKSDEPESDEPGSEEKSPNKEETGDDSIQGRAEEPNSAQGVSTRVEAVQKTIVEQESSQALVERKEEEDNALKERHEQPTAGPEKTQIVAQQNTDQKQFVTEPQNEHHAGSHQTMEPSTLSTSMSHSTNQDDPNPPLKEENTPASEPSTRGLVAGAVEAMTFASFVAYVEQHTARIKAL</sequence>
<feature type="coiled-coil region" evidence="1">
    <location>
        <begin position="330"/>
        <end position="357"/>
    </location>
</feature>
<feature type="compositionally biased region" description="Polar residues" evidence="2">
    <location>
        <begin position="511"/>
        <end position="526"/>
    </location>
</feature>
<proteinExistence type="predicted"/>
<feature type="compositionally biased region" description="Polar residues" evidence="2">
    <location>
        <begin position="534"/>
        <end position="555"/>
    </location>
</feature>
<organism evidence="3 4">
    <name type="scientific">Lachancea dasiensis</name>
    <dbReference type="NCBI Taxonomy" id="1072105"/>
    <lineage>
        <taxon>Eukaryota</taxon>
        <taxon>Fungi</taxon>
        <taxon>Dikarya</taxon>
        <taxon>Ascomycota</taxon>
        <taxon>Saccharomycotina</taxon>
        <taxon>Saccharomycetes</taxon>
        <taxon>Saccharomycetales</taxon>
        <taxon>Saccharomycetaceae</taxon>
        <taxon>Lachancea</taxon>
    </lineage>
</organism>
<name>A0A1G4JWG2_9SACH</name>
<evidence type="ECO:0000256" key="1">
    <source>
        <dbReference type="SAM" id="Coils"/>
    </source>
</evidence>